<name>A0ABU4N9E2_9ACTN</name>
<comment type="caution">
    <text evidence="2">The sequence shown here is derived from an EMBL/GenBank/DDBJ whole genome shotgun (WGS) entry which is preliminary data.</text>
</comment>
<gene>
    <name evidence="2" type="ORF">PV662_07605</name>
</gene>
<accession>A0ABU4N9E2</accession>
<protein>
    <submittedName>
        <fullName evidence="2">Uncharacterized protein</fullName>
    </submittedName>
</protein>
<reference evidence="2 3" key="1">
    <citation type="journal article" date="2023" name="Microb. Genom.">
        <title>Mesoterricola silvestris gen. nov., sp. nov., Mesoterricola sediminis sp. nov., Geothrix oryzae sp. nov., Geothrix edaphica sp. nov., Geothrix rubra sp. nov., and Geothrix limicola sp. nov., six novel members of Acidobacteriota isolated from soils.</title>
        <authorList>
            <person name="Weisberg A.J."/>
            <person name="Pearce E."/>
            <person name="Kramer C.G."/>
            <person name="Chang J.H."/>
            <person name="Clarke C.R."/>
        </authorList>
    </citation>
    <scope>NUCLEOTIDE SEQUENCE [LARGE SCALE GENOMIC DNA]</scope>
    <source>
        <strain evidence="2 3">ID09-01A</strain>
    </source>
</reference>
<proteinExistence type="predicted"/>
<evidence type="ECO:0000256" key="1">
    <source>
        <dbReference type="SAM" id="MobiDB-lite"/>
    </source>
</evidence>
<evidence type="ECO:0000313" key="2">
    <source>
        <dbReference type="EMBL" id="MDX3699624.1"/>
    </source>
</evidence>
<sequence length="136" mass="14979">MTENLPIFGPTELQNAHDDTGPAVVIVRVDFALSWEELQTALVYGYAESNSERPIGELSVEEVRAEVEGYLGFTGYAQMLLHVESERVRRPEDPAMNAAIDAALARAYPPRTQPEPPAVQAPQHGDDTRHPRGGTR</sequence>
<feature type="region of interest" description="Disordered" evidence="1">
    <location>
        <begin position="104"/>
        <end position="136"/>
    </location>
</feature>
<dbReference type="Proteomes" id="UP001271274">
    <property type="component" value="Unassembled WGS sequence"/>
</dbReference>
<organism evidence="2 3">
    <name type="scientific">Streptomyces europaeiscabiei</name>
    <dbReference type="NCBI Taxonomy" id="146819"/>
    <lineage>
        <taxon>Bacteria</taxon>
        <taxon>Bacillati</taxon>
        <taxon>Actinomycetota</taxon>
        <taxon>Actinomycetes</taxon>
        <taxon>Kitasatosporales</taxon>
        <taxon>Streptomycetaceae</taxon>
        <taxon>Streptomyces</taxon>
    </lineage>
</organism>
<evidence type="ECO:0000313" key="3">
    <source>
        <dbReference type="Proteomes" id="UP001271274"/>
    </source>
</evidence>
<dbReference type="EMBL" id="JARAYU010000002">
    <property type="protein sequence ID" value="MDX3699624.1"/>
    <property type="molecule type" value="Genomic_DNA"/>
</dbReference>
<dbReference type="RefSeq" id="WP_319061757.1">
    <property type="nucleotide sequence ID" value="NZ_JARAYT010000037.1"/>
</dbReference>
<keyword evidence="3" id="KW-1185">Reference proteome</keyword>